<dbReference type="AlphaFoldDB" id="Q54NR7"/>
<protein>
    <submittedName>
        <fullName evidence="1">Uncharacterized protein</fullName>
    </submittedName>
</protein>
<comment type="caution">
    <text evidence="1">The sequence shown here is derived from an EMBL/GenBank/DDBJ whole genome shotgun (WGS) entry which is preliminary data.</text>
</comment>
<evidence type="ECO:0000313" key="2">
    <source>
        <dbReference type="Proteomes" id="UP000002195"/>
    </source>
</evidence>
<dbReference type="VEuPathDB" id="AmoebaDB:DDB_G0285015"/>
<dbReference type="PANTHER" id="PTHR31550">
    <property type="entry name" value="ANKYRIN REPEAT PROTEIN-RELATED-RELATED"/>
    <property type="match status" value="1"/>
</dbReference>
<dbReference type="RefSeq" id="XP_640000.1">
    <property type="nucleotide sequence ID" value="XM_634908.1"/>
</dbReference>
<dbReference type="PaxDb" id="44689-DDB0186326"/>
<dbReference type="GeneID" id="8624918"/>
<organism evidence="1 2">
    <name type="scientific">Dictyostelium discoideum</name>
    <name type="common">Social amoeba</name>
    <dbReference type="NCBI Taxonomy" id="44689"/>
    <lineage>
        <taxon>Eukaryota</taxon>
        <taxon>Amoebozoa</taxon>
        <taxon>Evosea</taxon>
        <taxon>Eumycetozoa</taxon>
        <taxon>Dictyostelia</taxon>
        <taxon>Dictyosteliales</taxon>
        <taxon>Dictyosteliaceae</taxon>
        <taxon>Dictyostelium</taxon>
    </lineage>
</organism>
<dbReference type="Proteomes" id="UP000002195">
    <property type="component" value="Unassembled WGS sequence"/>
</dbReference>
<proteinExistence type="predicted"/>
<name>Q54NR7_DICDI</name>
<dbReference type="HOGENOM" id="CLU_1430444_0_0_1"/>
<accession>Q54NR7</accession>
<gene>
    <name evidence="1" type="ORF">DDB_G0285015</name>
</gene>
<evidence type="ECO:0000313" key="1">
    <source>
        <dbReference type="EMBL" id="EAL64971.1"/>
    </source>
</evidence>
<dbReference type="InParanoid" id="Q54NR7"/>
<reference evidence="1 2" key="1">
    <citation type="journal article" date="2005" name="Nature">
        <title>The genome of the social amoeba Dictyostelium discoideum.</title>
        <authorList>
            <consortium name="The Dictyostelium discoideum Sequencing Consortium"/>
            <person name="Eichinger L."/>
            <person name="Pachebat J.A."/>
            <person name="Glockner G."/>
            <person name="Rajandream M.A."/>
            <person name="Sucgang R."/>
            <person name="Berriman M."/>
            <person name="Song J."/>
            <person name="Olsen R."/>
            <person name="Szafranski K."/>
            <person name="Xu Q."/>
            <person name="Tunggal B."/>
            <person name="Kummerfeld S."/>
            <person name="Madera M."/>
            <person name="Konfortov B.A."/>
            <person name="Rivero F."/>
            <person name="Bankier A.T."/>
            <person name="Lehmann R."/>
            <person name="Hamlin N."/>
            <person name="Davies R."/>
            <person name="Gaudet P."/>
            <person name="Fey P."/>
            <person name="Pilcher K."/>
            <person name="Chen G."/>
            <person name="Saunders D."/>
            <person name="Sodergren E."/>
            <person name="Davis P."/>
            <person name="Kerhornou A."/>
            <person name="Nie X."/>
            <person name="Hall N."/>
            <person name="Anjard C."/>
            <person name="Hemphill L."/>
            <person name="Bason N."/>
            <person name="Farbrother P."/>
            <person name="Desany B."/>
            <person name="Just E."/>
            <person name="Morio T."/>
            <person name="Rost R."/>
            <person name="Churcher C."/>
            <person name="Cooper J."/>
            <person name="Haydock S."/>
            <person name="van Driessche N."/>
            <person name="Cronin A."/>
            <person name="Goodhead I."/>
            <person name="Muzny D."/>
            <person name="Mourier T."/>
            <person name="Pain A."/>
            <person name="Lu M."/>
            <person name="Harper D."/>
            <person name="Lindsay R."/>
            <person name="Hauser H."/>
            <person name="James K."/>
            <person name="Quiles M."/>
            <person name="Madan Babu M."/>
            <person name="Saito T."/>
            <person name="Buchrieser C."/>
            <person name="Wardroper A."/>
            <person name="Felder M."/>
            <person name="Thangavelu M."/>
            <person name="Johnson D."/>
            <person name="Knights A."/>
            <person name="Loulseged H."/>
            <person name="Mungall K."/>
            <person name="Oliver K."/>
            <person name="Price C."/>
            <person name="Quail M.A."/>
            <person name="Urushihara H."/>
            <person name="Hernandez J."/>
            <person name="Rabbinowitsch E."/>
            <person name="Steffen D."/>
            <person name="Sanders M."/>
            <person name="Ma J."/>
            <person name="Kohara Y."/>
            <person name="Sharp S."/>
            <person name="Simmonds M."/>
            <person name="Spiegler S."/>
            <person name="Tivey A."/>
            <person name="Sugano S."/>
            <person name="White B."/>
            <person name="Walker D."/>
            <person name="Woodward J."/>
            <person name="Winckler T."/>
            <person name="Tanaka Y."/>
            <person name="Shaulsky G."/>
            <person name="Schleicher M."/>
            <person name="Weinstock G."/>
            <person name="Rosenthal A."/>
            <person name="Cox E.C."/>
            <person name="Chisholm R.L."/>
            <person name="Gibbs R."/>
            <person name="Loomis W.F."/>
            <person name="Platzer M."/>
            <person name="Kay R.R."/>
            <person name="Williams J."/>
            <person name="Dear P.H."/>
            <person name="Noegel A.A."/>
            <person name="Barrell B."/>
            <person name="Kuspa A."/>
        </authorList>
    </citation>
    <scope>NUCLEOTIDE SEQUENCE [LARGE SCALE GENOMIC DNA]</scope>
    <source>
        <strain evidence="1 2">AX4</strain>
    </source>
</reference>
<dbReference type="EMBL" id="AAFI02000073">
    <property type="protein sequence ID" value="EAL64971.1"/>
    <property type="molecule type" value="Genomic_DNA"/>
</dbReference>
<dbReference type="KEGG" id="ddi:DDB_G0285015"/>
<keyword evidence="2" id="KW-1185">Reference proteome</keyword>
<sequence length="190" mass="22394">MDGLIKDKVNRNQYLTNFNKQSFSKLYSKIKDDKQFFSNIFKFYPKISLFNLDDTVDTIIKSDCVGALKSLVEDSKYNPTFNDIKQSYKYMMSHLNNININNNKEKPFTDKEFWNLIFNGTAVSQLKRIKIINIMIEKFKIKPCNVTFFRKGSINDQSKVKDLINSSISMILFNVCNYSLNEKKRRILLF</sequence>